<evidence type="ECO:0000256" key="4">
    <source>
        <dbReference type="ARBA" id="ARBA00038097"/>
    </source>
</evidence>
<comment type="similarity">
    <text evidence="4">Belongs to the peptidase S33 family. ABHD4/ABHD5 subfamily.</text>
</comment>
<dbReference type="GO" id="GO:0005811">
    <property type="term" value="C:lipid droplet"/>
    <property type="evidence" value="ECO:0007669"/>
    <property type="project" value="TreeGrafter"/>
</dbReference>
<dbReference type="PANTHER" id="PTHR42886">
    <property type="entry name" value="RE40534P-RELATED"/>
    <property type="match status" value="1"/>
</dbReference>
<feature type="domain" description="AB hydrolase-1" evidence="20">
    <location>
        <begin position="287"/>
        <end position="541"/>
    </location>
</feature>
<evidence type="ECO:0000313" key="22">
    <source>
        <dbReference type="EMBL" id="MBZ3881304.1"/>
    </source>
</evidence>
<protein>
    <recommendedName>
        <fullName evidence="16">(Lyso)-N-acylphosphatidylethanolamine lipase</fullName>
    </recommendedName>
    <alternativeName>
        <fullName evidence="17">Alpha/beta hydrolase domain-containing protein 4</fullName>
    </alternativeName>
    <alternativeName>
        <fullName evidence="18">Alpha/beta-hydrolase 4</fullName>
    </alternativeName>
</protein>
<comment type="catalytic activity">
    <reaction evidence="7">
        <text>N-octadecanoyl-1-(9Z-octadecenoyl)-sn-glycero-3-phosphoethanolamine + H2O = N-octadecanoyl-sn-glycero-3-phospho-ethanolamine + (9Z)-octadecenoate + H(+)</text>
        <dbReference type="Rhea" id="RHEA:45388"/>
        <dbReference type="ChEBI" id="CHEBI:15377"/>
        <dbReference type="ChEBI" id="CHEBI:15378"/>
        <dbReference type="ChEBI" id="CHEBI:30823"/>
        <dbReference type="ChEBI" id="CHEBI:85219"/>
        <dbReference type="ChEBI" id="CHEBI:85227"/>
    </reaction>
    <physiologicalReaction direction="left-to-right" evidence="7">
        <dbReference type="Rhea" id="RHEA:45389"/>
    </physiologicalReaction>
</comment>
<evidence type="ECO:0000256" key="5">
    <source>
        <dbReference type="ARBA" id="ARBA00048221"/>
    </source>
</evidence>
<evidence type="ECO:0000313" key="23">
    <source>
        <dbReference type="Proteomes" id="UP001166674"/>
    </source>
</evidence>
<evidence type="ECO:0000256" key="3">
    <source>
        <dbReference type="ARBA" id="ARBA00023098"/>
    </source>
</evidence>
<dbReference type="CDD" id="cd07688">
    <property type="entry name" value="IgC_TCR_alpha"/>
    <property type="match status" value="1"/>
</dbReference>
<comment type="catalytic activity">
    <reaction evidence="13">
        <text>an N-acyl-1,2-diacyl-sn-glycero-3-phosphoethanolamine + H2O = N,1-diacyl-sn-glycero-3-phosphoethanolamine + a fatty acid + H(+)</text>
        <dbReference type="Rhea" id="RHEA:45460"/>
        <dbReference type="ChEBI" id="CHEBI:15377"/>
        <dbReference type="ChEBI" id="CHEBI:15378"/>
        <dbReference type="ChEBI" id="CHEBI:28868"/>
        <dbReference type="ChEBI" id="CHEBI:62537"/>
        <dbReference type="ChEBI" id="CHEBI:85216"/>
    </reaction>
    <physiologicalReaction direction="left-to-right" evidence="13">
        <dbReference type="Rhea" id="RHEA:45461"/>
    </physiologicalReaction>
</comment>
<evidence type="ECO:0000256" key="9">
    <source>
        <dbReference type="ARBA" id="ARBA00050998"/>
    </source>
</evidence>
<dbReference type="GO" id="GO:0042171">
    <property type="term" value="F:lysophosphatidic acid acyltransferase activity"/>
    <property type="evidence" value="ECO:0007669"/>
    <property type="project" value="TreeGrafter"/>
</dbReference>
<dbReference type="GO" id="GO:0016042">
    <property type="term" value="P:lipid catabolic process"/>
    <property type="evidence" value="ECO:0007669"/>
    <property type="project" value="UniProtKB-KW"/>
</dbReference>
<reference evidence="22" key="1">
    <citation type="submission" date="2020-03" db="EMBL/GenBank/DDBJ databases">
        <title>Studies in the Genomics of Life Span.</title>
        <authorList>
            <person name="Glass D."/>
        </authorList>
    </citation>
    <scope>NUCLEOTIDE SEQUENCE</scope>
    <source>
        <strain evidence="22">SUZIE</strain>
        <tissue evidence="22">Muscle</tissue>
    </source>
</reference>
<dbReference type="InterPro" id="IPR029058">
    <property type="entry name" value="AB_hydrolase_fold"/>
</dbReference>
<evidence type="ECO:0000256" key="2">
    <source>
        <dbReference type="ARBA" id="ARBA00022963"/>
    </source>
</evidence>
<proteinExistence type="inferred from homology"/>
<comment type="catalytic activity">
    <reaction evidence="9">
        <text>N-eicosanoyl-1-(9Z-octadecenoyl)-sn-glycero-3-phosphoethanolamine + H2O = N-eicosanoyl-sn-glycero-3-phosphoethanolamine + (9Z)-octadecenoate + H(+)</text>
        <dbReference type="Rhea" id="RHEA:45392"/>
        <dbReference type="ChEBI" id="CHEBI:15377"/>
        <dbReference type="ChEBI" id="CHEBI:15378"/>
        <dbReference type="ChEBI" id="CHEBI:30823"/>
        <dbReference type="ChEBI" id="CHEBI:85221"/>
        <dbReference type="ChEBI" id="CHEBI:85228"/>
    </reaction>
    <physiologicalReaction direction="left-to-right" evidence="9">
        <dbReference type="Rhea" id="RHEA:45393"/>
    </physiologicalReaction>
</comment>
<dbReference type="PRINTS" id="PR00111">
    <property type="entry name" value="ABHYDROLASE"/>
</dbReference>
<dbReference type="GO" id="GO:0055088">
    <property type="term" value="P:lipid homeostasis"/>
    <property type="evidence" value="ECO:0007669"/>
    <property type="project" value="TreeGrafter"/>
</dbReference>
<evidence type="ECO:0000256" key="12">
    <source>
        <dbReference type="ARBA" id="ARBA00051976"/>
    </source>
</evidence>
<dbReference type="Gene3D" id="2.60.40.10">
    <property type="entry name" value="Immunoglobulins"/>
    <property type="match status" value="1"/>
</dbReference>
<dbReference type="InterPro" id="IPR013783">
    <property type="entry name" value="Ig-like_fold"/>
</dbReference>
<dbReference type="FunFam" id="3.40.50.1820:FF:000044">
    <property type="entry name" value="Abhydrolase domain containing 4"/>
    <property type="match status" value="1"/>
</dbReference>
<evidence type="ECO:0000256" key="15">
    <source>
        <dbReference type="ARBA" id="ARBA00054321"/>
    </source>
</evidence>
<comment type="caution">
    <text evidence="22">The sequence shown here is derived from an EMBL/GenBank/DDBJ whole genome shotgun (WGS) entry which is preliminary data.</text>
</comment>
<comment type="catalytic activity">
    <reaction evidence="12">
        <text>1-O-(1Z-octadecenoyl)-2-(9Z-octadecenoyl)-sn-glycero-3-phospho-N-hexadecanoyl-ethanolamine + H2O = 1-O-(1Z-octadecenyl)-sn-glycero-3-phospho-N-hexadecanoyl-ethanolamine + (9Z)-octadecenoate + H(+)</text>
        <dbReference type="Rhea" id="RHEA:55240"/>
        <dbReference type="ChEBI" id="CHEBI:15377"/>
        <dbReference type="ChEBI" id="CHEBI:15378"/>
        <dbReference type="ChEBI" id="CHEBI:30823"/>
        <dbReference type="ChEBI" id="CHEBI:137009"/>
        <dbReference type="ChEBI" id="CHEBI:138663"/>
    </reaction>
    <physiologicalReaction direction="left-to-right" evidence="12">
        <dbReference type="Rhea" id="RHEA:55241"/>
    </physiologicalReaction>
</comment>
<comment type="catalytic activity">
    <reaction evidence="14">
        <text>1-octadecanoyl-2-(9Z-octadecenoyl)-sn-glycero-3-phospho-(N-hexadecanoyl)-serine + H2O = 1-octadecanoyl-2-hydroxy-sn-glycero-3-phospho-(N-hexadecanoyl)-serine + (9Z)-octadecenoate + H(+)</text>
        <dbReference type="Rhea" id="RHEA:55236"/>
        <dbReference type="ChEBI" id="CHEBI:15377"/>
        <dbReference type="ChEBI" id="CHEBI:15378"/>
        <dbReference type="ChEBI" id="CHEBI:30823"/>
        <dbReference type="ChEBI" id="CHEBI:138661"/>
        <dbReference type="ChEBI" id="CHEBI:138662"/>
    </reaction>
    <physiologicalReaction direction="left-to-right" evidence="14">
        <dbReference type="Rhea" id="RHEA:55237"/>
    </physiologicalReaction>
</comment>
<evidence type="ECO:0000256" key="14">
    <source>
        <dbReference type="ARBA" id="ARBA00052688"/>
    </source>
</evidence>
<dbReference type="SUPFAM" id="SSF53474">
    <property type="entry name" value="alpha/beta-Hydrolases"/>
    <property type="match status" value="1"/>
</dbReference>
<evidence type="ECO:0000259" key="20">
    <source>
        <dbReference type="Pfam" id="PF00561"/>
    </source>
</evidence>
<evidence type="ECO:0000256" key="16">
    <source>
        <dbReference type="ARBA" id="ARBA00068782"/>
    </source>
</evidence>
<evidence type="ECO:0000256" key="17">
    <source>
        <dbReference type="ARBA" id="ARBA00076451"/>
    </source>
</evidence>
<evidence type="ECO:0000256" key="10">
    <source>
        <dbReference type="ARBA" id="ARBA00051149"/>
    </source>
</evidence>
<dbReference type="InterPro" id="IPR036179">
    <property type="entry name" value="Ig-like_dom_sf"/>
</dbReference>
<dbReference type="InterPro" id="IPR015370">
    <property type="entry name" value="TCR_alpha_C"/>
</dbReference>
<sequence length="559" mass="62735">MAERAWQRIHRNPAQLPKIHGLCLFQSPSPSQAAGFSHSKPENETTQPQRAPRLSITGIRALVWVGAKRKAKASPNPSPFLSTAIKDPDPTVYQLRDSKFRNTSVCLFTDFESPINETEGTKDSEVFISKNPVLDMRSMDSKSNGALAWSNKIDFTCRSAFTQNASFPSPEVPCNAKLIEESFETVTGNNSAHKVHDNKVQNSAGKEKISKGSLWGDALEICFVLPQGWLSSWLPTWRPTSMSQLKNVEAKILQCLQNKFLARYVSLPNQNKIWTVTVSPEQKDRTPLVMVHGFGGGVGLWILNMDSLSARRTLHTFDLLGFGRSSRPTFPRDPEGAEDEFVTSIETWRETMGIPSMILLGHSLGGFLATSYSIKYPERVKHLILVDPWGFPLRPTDPSEIRAPPTWVKAVASVLGRSNPLAVLRVAGPWGPGLVQRFRPDFKRKFADFFEDDTISEYIYHCNAQNPSGETAFKAMMESFGWARRPMLERIHLIRKDVPITMIYGANTWIDTSTGKKVKMQRPDSYVRDMEIEGASHHVYADQPHIFNAVVEEICDSVD</sequence>
<dbReference type="SUPFAM" id="SSF48726">
    <property type="entry name" value="Immunoglobulin"/>
    <property type="match status" value="1"/>
</dbReference>
<keyword evidence="3" id="KW-0443">Lipid metabolism</keyword>
<dbReference type="Gene3D" id="3.40.50.1820">
    <property type="entry name" value="alpha/beta hydrolase"/>
    <property type="match status" value="1"/>
</dbReference>
<feature type="region of interest" description="Disordered" evidence="19">
    <location>
        <begin position="30"/>
        <end position="52"/>
    </location>
</feature>
<evidence type="ECO:0000256" key="6">
    <source>
        <dbReference type="ARBA" id="ARBA00050206"/>
    </source>
</evidence>
<comment type="catalytic activity">
    <reaction evidence="5">
        <text>N-hexadecanoyl-1,2-di-(9Z-octadecenoyl)-sn-glycero-3-phosphoethanolamine + H2O = N-hexadecanoyl-1-(9Z-octadecenoyl)-sn-glycero-3-phosphoethanolamine + (9Z)-octadecenoate + H(+)</text>
        <dbReference type="Rhea" id="RHEA:45424"/>
        <dbReference type="ChEBI" id="CHEBI:15377"/>
        <dbReference type="ChEBI" id="CHEBI:15378"/>
        <dbReference type="ChEBI" id="CHEBI:30823"/>
        <dbReference type="ChEBI" id="CHEBI:78097"/>
        <dbReference type="ChEBI" id="CHEBI:85217"/>
    </reaction>
    <physiologicalReaction direction="left-to-right" evidence="5">
        <dbReference type="Rhea" id="RHEA:45425"/>
    </physiologicalReaction>
</comment>
<dbReference type="GO" id="GO:0004622">
    <property type="term" value="F:phosphatidylcholine lysophospholipase activity"/>
    <property type="evidence" value="ECO:0007669"/>
    <property type="project" value="TreeGrafter"/>
</dbReference>
<evidence type="ECO:0000256" key="1">
    <source>
        <dbReference type="ARBA" id="ARBA00022801"/>
    </source>
</evidence>
<comment type="function">
    <text evidence="15">Lysophospholipase selective for N-acyl phosphatidylethanolamine (NAPE). Contributes to the biosynthesis of N-acyl ethanolamines, including the endocannabinoid anandamide by hydrolyzing the sn-1 and sn-2 acyl chains from N-acyl phosphatidylethanolamine (NAPE) generating glycerophospho-N-acyl ethanolamine (GP-NAE), an intermediate for N-acyl ethanolamine biosynthesis. Hydrolyzes substrates bearing saturated, monounsaturated, polyunsaturated N-acyl chains. Shows no significant activity towards other lysophospholipids, including lysophosphatidylcholine, lysophosphatidylethanolamine and lysophosphatidylserine.</text>
</comment>
<keyword evidence="23" id="KW-1185">Reference proteome</keyword>
<evidence type="ECO:0000259" key="21">
    <source>
        <dbReference type="Pfam" id="PF09291"/>
    </source>
</evidence>
<dbReference type="GO" id="GO:0006654">
    <property type="term" value="P:phosphatidic acid biosynthetic process"/>
    <property type="evidence" value="ECO:0007669"/>
    <property type="project" value="TreeGrafter"/>
</dbReference>
<organism evidence="22 23">
    <name type="scientific">Sciurus carolinensis</name>
    <name type="common">Eastern gray squirrel</name>
    <dbReference type="NCBI Taxonomy" id="30640"/>
    <lineage>
        <taxon>Eukaryota</taxon>
        <taxon>Metazoa</taxon>
        <taxon>Chordata</taxon>
        <taxon>Craniata</taxon>
        <taxon>Vertebrata</taxon>
        <taxon>Euteleostomi</taxon>
        <taxon>Mammalia</taxon>
        <taxon>Eutheria</taxon>
        <taxon>Euarchontoglires</taxon>
        <taxon>Glires</taxon>
        <taxon>Rodentia</taxon>
        <taxon>Sciuromorpha</taxon>
        <taxon>Sciuridae</taxon>
        <taxon>Sciurinae</taxon>
        <taxon>Sciurini</taxon>
        <taxon>Sciurus</taxon>
    </lineage>
</organism>
<dbReference type="Pfam" id="PF00561">
    <property type="entry name" value="Abhydrolase_1"/>
    <property type="match status" value="1"/>
</dbReference>
<evidence type="ECO:0000256" key="11">
    <source>
        <dbReference type="ARBA" id="ARBA00051548"/>
    </source>
</evidence>
<dbReference type="GO" id="GO:0005739">
    <property type="term" value="C:mitochondrion"/>
    <property type="evidence" value="ECO:0007669"/>
    <property type="project" value="TreeGrafter"/>
</dbReference>
<evidence type="ECO:0000256" key="13">
    <source>
        <dbReference type="ARBA" id="ARBA00052212"/>
    </source>
</evidence>
<evidence type="ECO:0000256" key="8">
    <source>
        <dbReference type="ARBA" id="ARBA00050883"/>
    </source>
</evidence>
<dbReference type="EMBL" id="JAATJV010376057">
    <property type="protein sequence ID" value="MBZ3881304.1"/>
    <property type="molecule type" value="Genomic_DNA"/>
</dbReference>
<dbReference type="Pfam" id="PF09291">
    <property type="entry name" value="DUF1968"/>
    <property type="match status" value="1"/>
</dbReference>
<evidence type="ECO:0000256" key="18">
    <source>
        <dbReference type="ARBA" id="ARBA00081215"/>
    </source>
</evidence>
<comment type="catalytic activity">
    <reaction evidence="6">
        <text>N-hexadecanoyl-1-(9Z-octadecenoyl)-sn-glycero-3-phosphoethanolamine + H2O = N-hexadecanoyl-sn-glycero-3-phosphoethanolamine + (9Z)-octadecenoate + H(+)</text>
        <dbReference type="Rhea" id="RHEA:45384"/>
        <dbReference type="ChEBI" id="CHEBI:15377"/>
        <dbReference type="ChEBI" id="CHEBI:15378"/>
        <dbReference type="ChEBI" id="CHEBI:30823"/>
        <dbReference type="ChEBI" id="CHEBI:85217"/>
        <dbReference type="ChEBI" id="CHEBI:85226"/>
    </reaction>
    <physiologicalReaction direction="left-to-right" evidence="6">
        <dbReference type="Rhea" id="RHEA:45385"/>
    </physiologicalReaction>
</comment>
<dbReference type="InterPro" id="IPR000073">
    <property type="entry name" value="AB_hydrolase_1"/>
</dbReference>
<keyword evidence="1" id="KW-0378">Hydrolase</keyword>
<keyword evidence="2" id="KW-0442">Lipid degradation</keyword>
<name>A0AA41N0K4_SCICA</name>
<comment type="catalytic activity">
    <reaction evidence="11">
        <text>N-(5Z,8Z,11Z,14Z-eicosatetraenoyl)-1-(9Z-octadecenoyl)-sn-glycero-3-phosphoethanolamine + H2O = N-(5Z,8Z,11Z,14Z-eicosatetraenoyl)-sn-glycero-3-phosphoethanolamine + (9Z)-octadecenoate + H(+)</text>
        <dbReference type="Rhea" id="RHEA:45400"/>
        <dbReference type="ChEBI" id="CHEBI:15377"/>
        <dbReference type="ChEBI" id="CHEBI:15378"/>
        <dbReference type="ChEBI" id="CHEBI:30823"/>
        <dbReference type="ChEBI" id="CHEBI:85223"/>
        <dbReference type="ChEBI" id="CHEBI:85230"/>
    </reaction>
    <physiologicalReaction direction="left-to-right" evidence="11">
        <dbReference type="Rhea" id="RHEA:45401"/>
    </physiologicalReaction>
</comment>
<gene>
    <name evidence="22" type="ORF">SUZIE_162255</name>
</gene>
<accession>A0AA41N0K4</accession>
<evidence type="ECO:0000256" key="19">
    <source>
        <dbReference type="SAM" id="MobiDB-lite"/>
    </source>
</evidence>
<dbReference type="PANTHER" id="PTHR42886:SF21">
    <property type="entry name" value="(LYSO)-N-ACYLPHOSPHATIDYLETHANOLAMINE LIPASE"/>
    <property type="match status" value="1"/>
</dbReference>
<comment type="catalytic activity">
    <reaction evidence="8">
        <text>N,1-diacyl-sn-glycero-3-phosphoethanolamine + H2O = N-acyl-sn-glycero-3-phosphoethanolamine + a fatty acid + H(+)</text>
        <dbReference type="Rhea" id="RHEA:45420"/>
        <dbReference type="ChEBI" id="CHEBI:15377"/>
        <dbReference type="ChEBI" id="CHEBI:15378"/>
        <dbReference type="ChEBI" id="CHEBI:28868"/>
        <dbReference type="ChEBI" id="CHEBI:85216"/>
        <dbReference type="ChEBI" id="CHEBI:85225"/>
    </reaction>
    <physiologicalReaction direction="left-to-right" evidence="8">
        <dbReference type="Rhea" id="RHEA:45421"/>
    </physiologicalReaction>
</comment>
<feature type="domain" description="T-cell receptor alpha chain constant" evidence="21">
    <location>
        <begin position="90"/>
        <end position="169"/>
    </location>
</feature>
<evidence type="ECO:0000256" key="7">
    <source>
        <dbReference type="ARBA" id="ARBA00050487"/>
    </source>
</evidence>
<dbReference type="Proteomes" id="UP001166674">
    <property type="component" value="Unassembled WGS sequence"/>
</dbReference>
<dbReference type="AlphaFoldDB" id="A0AA41N0K4"/>
<comment type="catalytic activity">
    <reaction evidence="10">
        <text>N,1-di-(9Z-octadecenoyl)-sn-glycero-3-phosphoethanolamine + H2O = N-(9Z-octadecenoyl)-sn-glycero-3-phosphoethanolamine + (9Z)-octadecenoate + H(+)</text>
        <dbReference type="Rhea" id="RHEA:45396"/>
        <dbReference type="ChEBI" id="CHEBI:15377"/>
        <dbReference type="ChEBI" id="CHEBI:15378"/>
        <dbReference type="ChEBI" id="CHEBI:30823"/>
        <dbReference type="ChEBI" id="CHEBI:85222"/>
        <dbReference type="ChEBI" id="CHEBI:85229"/>
    </reaction>
    <physiologicalReaction direction="left-to-right" evidence="10">
        <dbReference type="Rhea" id="RHEA:45397"/>
    </physiologicalReaction>
</comment>